<reference evidence="3 4" key="1">
    <citation type="submission" date="2020-10" db="EMBL/GenBank/DDBJ databases">
        <title>Sequencing the genomes of 1000 actinobacteria strains.</title>
        <authorList>
            <person name="Klenk H.-P."/>
        </authorList>
    </citation>
    <scope>NUCLEOTIDE SEQUENCE [LARGE SCALE GENOMIC DNA]</scope>
    <source>
        <strain evidence="3 4">DSM 43173</strain>
    </source>
</reference>
<evidence type="ECO:0000259" key="2">
    <source>
        <dbReference type="Pfam" id="PF13556"/>
    </source>
</evidence>
<dbReference type="Pfam" id="PF13556">
    <property type="entry name" value="HTH_30"/>
    <property type="match status" value="1"/>
</dbReference>
<name>A0ABR9M5U7_9ACTN</name>
<dbReference type="EMBL" id="JADBEK010000001">
    <property type="protein sequence ID" value="MBE1588264.1"/>
    <property type="molecule type" value="Genomic_DNA"/>
</dbReference>
<evidence type="ECO:0000259" key="1">
    <source>
        <dbReference type="Pfam" id="PF07905"/>
    </source>
</evidence>
<dbReference type="Pfam" id="PF07905">
    <property type="entry name" value="PucR"/>
    <property type="match status" value="1"/>
</dbReference>
<sequence>MPETLASLVAKGDLGLTLRAGRGDVVVRWAHISELLDPTPYLDEGTLLLTTGLSLGRTSSQWPEYVERLVGAGVPALGFGVGLRHAIVPPTLVEAADRLGVSVVEVSEPTRFSSVVRAVTDGIAAAERAAQTSAMERYRILVKAALTAPAHRSIVTSLAAHLDAWVLLLSREGHVLAGAPDHARRNAERVRLEVSRTGSWHSAMFDLGDTRVTLLPVSEPARPAGVLAVGRPDPLSGHDRGVVDLAVDLLSLEVARAAELLASERRERATVLALVLAGRYAAAEQAAESLGIPLPEGLVRIAVVTADPGHPGDLLVALENERSLQIVSALVAGDARGRMVVVLPAVEGHVGVLQSVLSSVKGGRGVIGAAVEWTDLARVWPRVAALADTVPASAPYTLLTTRDVADVGLLAHVGPAEAEGWAIAMLAPLESEEARRIDLLGTVRTFLTHNGNTEAASAALGVHRRTLTYRLGRAETLLGRRFSDPGLRAELWMAFTVRDR</sequence>
<dbReference type="PANTHER" id="PTHR33744:SF1">
    <property type="entry name" value="DNA-BINDING TRANSCRIPTIONAL ACTIVATOR ADER"/>
    <property type="match status" value="1"/>
</dbReference>
<dbReference type="InterPro" id="IPR012914">
    <property type="entry name" value="PucR_dom"/>
</dbReference>
<feature type="domain" description="PucR C-terminal helix-turn-helix" evidence="2">
    <location>
        <begin position="439"/>
        <end position="496"/>
    </location>
</feature>
<dbReference type="PANTHER" id="PTHR33744">
    <property type="entry name" value="CARBOHYDRATE DIACID REGULATOR"/>
    <property type="match status" value="1"/>
</dbReference>
<dbReference type="Gene3D" id="1.10.10.2840">
    <property type="entry name" value="PucR C-terminal helix-turn-helix domain"/>
    <property type="match status" value="1"/>
</dbReference>
<evidence type="ECO:0000313" key="3">
    <source>
        <dbReference type="EMBL" id="MBE1588264.1"/>
    </source>
</evidence>
<protein>
    <submittedName>
        <fullName evidence="3">Purine catabolism regulator</fullName>
    </submittedName>
</protein>
<dbReference type="InterPro" id="IPR051448">
    <property type="entry name" value="CdaR-like_regulators"/>
</dbReference>
<keyword evidence="4" id="KW-1185">Reference proteome</keyword>
<accession>A0ABR9M5U7</accession>
<proteinExistence type="predicted"/>
<evidence type="ECO:0000313" key="4">
    <source>
        <dbReference type="Proteomes" id="UP000633509"/>
    </source>
</evidence>
<dbReference type="Proteomes" id="UP000633509">
    <property type="component" value="Unassembled WGS sequence"/>
</dbReference>
<comment type="caution">
    <text evidence="3">The sequence shown here is derived from an EMBL/GenBank/DDBJ whole genome shotgun (WGS) entry which is preliminary data.</text>
</comment>
<dbReference type="InterPro" id="IPR042070">
    <property type="entry name" value="PucR_C-HTH_sf"/>
</dbReference>
<feature type="domain" description="Purine catabolism PurC-like" evidence="1">
    <location>
        <begin position="16"/>
        <end position="122"/>
    </location>
</feature>
<organism evidence="3 4">
    <name type="scientific">Nonomuraea angiospora</name>
    <dbReference type="NCBI Taxonomy" id="46172"/>
    <lineage>
        <taxon>Bacteria</taxon>
        <taxon>Bacillati</taxon>
        <taxon>Actinomycetota</taxon>
        <taxon>Actinomycetes</taxon>
        <taxon>Streptosporangiales</taxon>
        <taxon>Streptosporangiaceae</taxon>
        <taxon>Nonomuraea</taxon>
    </lineage>
</organism>
<gene>
    <name evidence="3" type="ORF">H4W80_006522</name>
</gene>
<dbReference type="RefSeq" id="WP_192788513.1">
    <property type="nucleotide sequence ID" value="NZ_JADBEK010000001.1"/>
</dbReference>
<dbReference type="InterPro" id="IPR025736">
    <property type="entry name" value="PucR_C-HTH_dom"/>
</dbReference>